<gene>
    <name evidence="1" type="ORF">TSAR_000865</name>
</gene>
<dbReference type="Proteomes" id="UP000215335">
    <property type="component" value="Unassembled WGS sequence"/>
</dbReference>
<evidence type="ECO:0000313" key="1">
    <source>
        <dbReference type="EMBL" id="OXU21364.1"/>
    </source>
</evidence>
<reference evidence="1 2" key="1">
    <citation type="journal article" date="2017" name="Curr. Biol.">
        <title>The Evolution of Venom by Co-option of Single-Copy Genes.</title>
        <authorList>
            <person name="Martinson E.O."/>
            <person name="Mrinalini"/>
            <person name="Kelkar Y.D."/>
            <person name="Chang C.H."/>
            <person name="Werren J.H."/>
        </authorList>
    </citation>
    <scope>NUCLEOTIDE SEQUENCE [LARGE SCALE GENOMIC DNA]</scope>
    <source>
        <strain evidence="1 2">Alberta</strain>
        <tissue evidence="1">Whole body</tissue>
    </source>
</reference>
<proteinExistence type="predicted"/>
<evidence type="ECO:0000313" key="2">
    <source>
        <dbReference type="Proteomes" id="UP000215335"/>
    </source>
</evidence>
<name>A0A232ESN0_9HYME</name>
<comment type="caution">
    <text evidence="1">The sequence shown here is derived from an EMBL/GenBank/DDBJ whole genome shotgun (WGS) entry which is preliminary data.</text>
</comment>
<dbReference type="AlphaFoldDB" id="A0A232ESN0"/>
<sequence length="118" mass="13866">MLSYFKTCKIVYCATSYITYVLSVIKISSFHLKHLKDSYQESRIKCFTLKAIIFLREEDIMFRSGSSLYTNRTVFRLLRMEFTRHPLVARYPQISYTSSKAFLTMAKRNGIQPVAEKV</sequence>
<keyword evidence="2" id="KW-1185">Reference proteome</keyword>
<organism evidence="1 2">
    <name type="scientific">Trichomalopsis sarcophagae</name>
    <dbReference type="NCBI Taxonomy" id="543379"/>
    <lineage>
        <taxon>Eukaryota</taxon>
        <taxon>Metazoa</taxon>
        <taxon>Ecdysozoa</taxon>
        <taxon>Arthropoda</taxon>
        <taxon>Hexapoda</taxon>
        <taxon>Insecta</taxon>
        <taxon>Pterygota</taxon>
        <taxon>Neoptera</taxon>
        <taxon>Endopterygota</taxon>
        <taxon>Hymenoptera</taxon>
        <taxon>Apocrita</taxon>
        <taxon>Proctotrupomorpha</taxon>
        <taxon>Chalcidoidea</taxon>
        <taxon>Pteromalidae</taxon>
        <taxon>Pteromalinae</taxon>
        <taxon>Trichomalopsis</taxon>
    </lineage>
</organism>
<accession>A0A232ESN0</accession>
<dbReference type="EMBL" id="NNAY01002395">
    <property type="protein sequence ID" value="OXU21364.1"/>
    <property type="molecule type" value="Genomic_DNA"/>
</dbReference>
<protein>
    <submittedName>
        <fullName evidence="1">Uncharacterized protein</fullName>
    </submittedName>
</protein>